<keyword evidence="3" id="KW-1185">Reference proteome</keyword>
<gene>
    <name evidence="2" type="ORF">P4H66_07450</name>
</gene>
<feature type="region of interest" description="Disordered" evidence="1">
    <location>
        <begin position="1"/>
        <end position="25"/>
    </location>
</feature>
<dbReference type="RefSeq" id="WP_326086922.1">
    <property type="nucleotide sequence ID" value="NZ_JARLKZ010000005.1"/>
</dbReference>
<name>A0ABU6GLU4_9BACL</name>
<organism evidence="2 3">
    <name type="scientific">Paenibacillus dokdonensis</name>
    <dbReference type="NCBI Taxonomy" id="2567944"/>
    <lineage>
        <taxon>Bacteria</taxon>
        <taxon>Bacillati</taxon>
        <taxon>Bacillota</taxon>
        <taxon>Bacilli</taxon>
        <taxon>Bacillales</taxon>
        <taxon>Paenibacillaceae</taxon>
        <taxon>Paenibacillus</taxon>
    </lineage>
</organism>
<evidence type="ECO:0000256" key="1">
    <source>
        <dbReference type="SAM" id="MobiDB-lite"/>
    </source>
</evidence>
<evidence type="ECO:0000313" key="3">
    <source>
        <dbReference type="Proteomes" id="UP001344632"/>
    </source>
</evidence>
<protein>
    <submittedName>
        <fullName evidence="2">Uncharacterized protein</fullName>
    </submittedName>
</protein>
<comment type="caution">
    <text evidence="2">The sequence shown here is derived from an EMBL/GenBank/DDBJ whole genome shotgun (WGS) entry which is preliminary data.</text>
</comment>
<evidence type="ECO:0000313" key="2">
    <source>
        <dbReference type="EMBL" id="MEC0239695.1"/>
    </source>
</evidence>
<sequence>MKKSKQYKAAKSAQANQPAPVLGGRISWSRKPMTQVVANKKAEQRRSWCRKGTDDGAIFLSDWIPGHISQLTA</sequence>
<reference evidence="2 3" key="1">
    <citation type="submission" date="2023-03" db="EMBL/GenBank/DDBJ databases">
        <title>Bacillus Genome Sequencing.</title>
        <authorList>
            <person name="Dunlap C."/>
        </authorList>
    </citation>
    <scope>NUCLEOTIDE SEQUENCE [LARGE SCALE GENOMIC DNA]</scope>
    <source>
        <strain evidence="2 3">BD-525</strain>
    </source>
</reference>
<dbReference type="EMBL" id="JARLKZ010000005">
    <property type="protein sequence ID" value="MEC0239695.1"/>
    <property type="molecule type" value="Genomic_DNA"/>
</dbReference>
<proteinExistence type="predicted"/>
<dbReference type="Proteomes" id="UP001344632">
    <property type="component" value="Unassembled WGS sequence"/>
</dbReference>
<accession>A0ABU6GLU4</accession>